<proteinExistence type="predicted"/>
<keyword evidence="2" id="KW-0472">Membrane</keyword>
<feature type="compositionally biased region" description="Polar residues" evidence="1">
    <location>
        <begin position="451"/>
        <end position="467"/>
    </location>
</feature>
<evidence type="ECO:0000256" key="2">
    <source>
        <dbReference type="SAM" id="Phobius"/>
    </source>
</evidence>
<name>A0ABR3PSI5_9TREE</name>
<keyword evidence="2" id="KW-0812">Transmembrane</keyword>
<sequence>MPKLQDRLADKLGEHPAGAHLRGRKWGAILASVIFSLFVLAIVAVWAAATEGYETVSRFSPNYNMTDNDHWFSKFIPGRTSGLCEPAFINPGDSFYTNNGIFLWEMGQGFNVSGNLIGNNHTQVNFNGTAQQYADNKLDDCDVSGISVDMDLFEASITIQIYATCIDPEWPALLRSKNTYSIDDGRMVDPSYWFSGQIIVPERNDSTSLYVPINDLAADLWRRQRAIYLISAQTTPRVRSMRIVNDNNCAMQPQARRECFDAPVTWQNRSQGFFLYPNLTVENFSYDNQSWWDVPVNNFVQSVFAAARYDFGSNMTSNMFVNATARQALITPLDPASTDNSSTLVNELTGAQSFLSSGVFLPPAVGKVRASYMCLVRQMKAPANFVVSVLGLTFALFGVVFAAAAFLAKNLFGWHIGGKPTTVVAPIAIAPVGGADGGEGGHHDNEKINLDSPTDPTHQKLHSAQSSDDYKGRSPTDPRSTTPAPAYMGTANGSEPRYAPLHDRSGSDPAGPASGMSTPTPGGLKSRLSSFGSLSKFTDKLPSGLVAGALGGAGLGAVGGAALGDKLPSNVNDLKGSFTNVSERLAASGAGTPLRSVTPVRGNSGIGGIPTIPSGAGGLSGPPSRLPSGSMPPDAVEVLSNKSAGLPNINVPGGGNFAGLPGQAQGFMSNIPGVAQAQGFASNIPGAGQAQGFASSIPGAAQAQGFAQQGLASHLPAGLQQHAGVIAGAGAAGIAAGAGLLAAGAAKRVSASSHDADPAANAAPVSGDVGGADQAWTDGEKVAEPTDIGAAPGADAPGAAPGAAPVAGAAAGAATGAAAGTAAGAVAGAPGSAPAPGSAAAPDTLAPAPASADPQRYSGPMGVWAYDSMPASPTESEPLMSLGDVSNRAVDPAAVAAPSAVDPAAAGVAGAAAAPGAGFDAATAPASALPPAAPTAADSTPANVLSGSSFAAGPDAAAAAAPAPASSGLPTGGLLAAGGAAAAGAAGLGAAALAKSENAQAPTDQFIQPNAAAAPGQAGSFGNIAQEKIGAAGAFATDKTGAIPGAGDKIAAGTAFAQEKVGGAGAFAQGHVDSASTLASDKIGAAGTFATDKAGAIPGVGDKVTEGTAFAQNKVGAAGAFATDKAGVAGDQIGAATTTATDSVGAFGAAANEKIAAGVPAAPAAQAGGVPKAALAAGAAGVAGLAGFAGSKLAGGAKAPADGAAPAAETPAAAPATETPAAAPVAETPVAAPAEAAATAPVAPVAAPVEAAAAAPATATSAPAAAPVAQAPTTAADQASPPPSAQFVSSFPEAPKDLPAGSSAGSALPAAGAGAAAGLAGVGAARLAEGQSAPASAPAVPAAAAAPAPVDVSAAAAPAPVDVSAANAPVHAKDVQLPSSPVSVKSIPAAAAVPTTVSDADENVTVLPTTVLTKVPENAEELRAALAGKLPPGVEIPDDITILPTTTVGALPKSAEDALASHPVALPSSATAIAGAGAPEATSSGGFLANLQATASDKIHGFQEKGKAQVDSLAGKFPGGLGSKVTDATTAGNTKLDGFVSSANDQASNISGKLPFGKK</sequence>
<evidence type="ECO:0000313" key="4">
    <source>
        <dbReference type="Proteomes" id="UP001565368"/>
    </source>
</evidence>
<feature type="compositionally biased region" description="Polar residues" evidence="1">
    <location>
        <begin position="1541"/>
        <end position="1551"/>
    </location>
</feature>
<accession>A0ABR3PSI5</accession>
<organism evidence="3 4">
    <name type="scientific">Vanrija albida</name>
    <dbReference type="NCBI Taxonomy" id="181172"/>
    <lineage>
        <taxon>Eukaryota</taxon>
        <taxon>Fungi</taxon>
        <taxon>Dikarya</taxon>
        <taxon>Basidiomycota</taxon>
        <taxon>Agaricomycotina</taxon>
        <taxon>Tremellomycetes</taxon>
        <taxon>Trichosporonales</taxon>
        <taxon>Trichosporonaceae</taxon>
        <taxon>Vanrija</taxon>
    </lineage>
</organism>
<feature type="region of interest" description="Disordered" evidence="1">
    <location>
        <begin position="612"/>
        <end position="631"/>
    </location>
</feature>
<feature type="compositionally biased region" description="Low complexity" evidence="1">
    <location>
        <begin position="1300"/>
        <end position="1309"/>
    </location>
</feature>
<feature type="compositionally biased region" description="Low complexity" evidence="1">
    <location>
        <begin position="621"/>
        <end position="631"/>
    </location>
</feature>
<protein>
    <submittedName>
        <fullName evidence="3">Uncharacterized protein</fullName>
    </submittedName>
</protein>
<evidence type="ECO:0000313" key="3">
    <source>
        <dbReference type="EMBL" id="KAL1405317.1"/>
    </source>
</evidence>
<feature type="region of interest" description="Disordered" evidence="1">
    <location>
        <begin position="1537"/>
        <end position="1559"/>
    </location>
</feature>
<feature type="region of interest" description="Disordered" evidence="1">
    <location>
        <begin position="825"/>
        <end position="855"/>
    </location>
</feature>
<feature type="transmembrane region" description="Helical" evidence="2">
    <location>
        <begin position="385"/>
        <end position="408"/>
    </location>
</feature>
<feature type="compositionally biased region" description="Basic and acidic residues" evidence="1">
    <location>
        <begin position="439"/>
        <end position="449"/>
    </location>
</feature>
<feature type="compositionally biased region" description="Low complexity" evidence="1">
    <location>
        <begin position="1268"/>
        <end position="1279"/>
    </location>
</feature>
<keyword evidence="2" id="KW-1133">Transmembrane helix</keyword>
<feature type="transmembrane region" description="Helical" evidence="2">
    <location>
        <begin position="26"/>
        <end position="49"/>
    </location>
</feature>
<feature type="region of interest" description="Disordered" evidence="1">
    <location>
        <begin position="1268"/>
        <end position="1309"/>
    </location>
</feature>
<keyword evidence="4" id="KW-1185">Reference proteome</keyword>
<reference evidence="3 4" key="1">
    <citation type="submission" date="2023-08" db="EMBL/GenBank/DDBJ databases">
        <title>Annotated Genome Sequence of Vanrija albida AlHP1.</title>
        <authorList>
            <person name="Herzog R."/>
        </authorList>
    </citation>
    <scope>NUCLEOTIDE SEQUENCE [LARGE SCALE GENOMIC DNA]</scope>
    <source>
        <strain evidence="3 4">AlHP1</strain>
    </source>
</reference>
<feature type="region of interest" description="Disordered" evidence="1">
    <location>
        <begin position="1198"/>
        <end position="1222"/>
    </location>
</feature>
<feature type="compositionally biased region" description="Low complexity" evidence="1">
    <location>
        <begin position="789"/>
        <end position="805"/>
    </location>
</feature>
<dbReference type="EMBL" id="JBBXJM010000007">
    <property type="protein sequence ID" value="KAL1405317.1"/>
    <property type="molecule type" value="Genomic_DNA"/>
</dbReference>
<feature type="region of interest" description="Disordered" evidence="1">
    <location>
        <begin position="435"/>
        <end position="527"/>
    </location>
</feature>
<comment type="caution">
    <text evidence="3">The sequence shown here is derived from an EMBL/GenBank/DDBJ whole genome shotgun (WGS) entry which is preliminary data.</text>
</comment>
<evidence type="ECO:0000256" key="1">
    <source>
        <dbReference type="SAM" id="MobiDB-lite"/>
    </source>
</evidence>
<dbReference type="Proteomes" id="UP001565368">
    <property type="component" value="Unassembled WGS sequence"/>
</dbReference>
<gene>
    <name evidence="3" type="ORF">Q8F55_008944</name>
</gene>
<feature type="region of interest" description="Disordered" evidence="1">
    <location>
        <begin position="755"/>
        <end position="805"/>
    </location>
</feature>
<dbReference type="RefSeq" id="XP_069205261.1">
    <property type="nucleotide sequence ID" value="XM_069357324.1"/>
</dbReference>
<feature type="compositionally biased region" description="Low complexity" evidence="1">
    <location>
        <begin position="825"/>
        <end position="854"/>
    </location>
</feature>
<dbReference type="GeneID" id="95989987"/>